<protein>
    <submittedName>
        <fullName evidence="2">Winged helix-turn-helix transcriptional regulator</fullName>
    </submittedName>
</protein>
<dbReference type="SUPFAM" id="SSF46785">
    <property type="entry name" value="Winged helix' DNA-binding domain"/>
    <property type="match status" value="1"/>
</dbReference>
<dbReference type="Proteomes" id="UP000653730">
    <property type="component" value="Unassembled WGS sequence"/>
</dbReference>
<dbReference type="Gene3D" id="1.10.10.10">
    <property type="entry name" value="Winged helix-like DNA-binding domain superfamily/Winged helix DNA-binding domain"/>
    <property type="match status" value="1"/>
</dbReference>
<reference evidence="2 3" key="1">
    <citation type="submission" date="2020-09" db="EMBL/GenBank/DDBJ databases">
        <title>Sinomicrobium weinanense sp. nov., a halophilic bacteria isolated from saline-alkali soil.</title>
        <authorList>
            <person name="Wu P."/>
            <person name="Ren H."/>
            <person name="Mei Y."/>
            <person name="Liang Y."/>
            <person name="Chen Z."/>
        </authorList>
    </citation>
    <scope>NUCLEOTIDE SEQUENCE [LARGE SCALE GENOMIC DNA]</scope>
    <source>
        <strain evidence="2 3">FJxs</strain>
    </source>
</reference>
<dbReference type="RefSeq" id="WP_187964546.1">
    <property type="nucleotide sequence ID" value="NZ_JACVDC010000009.1"/>
</dbReference>
<feature type="domain" description="HTH hxlR-type" evidence="1">
    <location>
        <begin position="1"/>
        <end position="51"/>
    </location>
</feature>
<feature type="non-terminal residue" evidence="2">
    <location>
        <position position="1"/>
    </location>
</feature>
<dbReference type="InterPro" id="IPR036388">
    <property type="entry name" value="WH-like_DNA-bd_sf"/>
</dbReference>
<organism evidence="2 3">
    <name type="scientific">Sinomicrobium weinanense</name>
    <dbReference type="NCBI Taxonomy" id="2842200"/>
    <lineage>
        <taxon>Bacteria</taxon>
        <taxon>Pseudomonadati</taxon>
        <taxon>Bacteroidota</taxon>
        <taxon>Flavobacteriia</taxon>
        <taxon>Flavobacteriales</taxon>
        <taxon>Flavobacteriaceae</taxon>
        <taxon>Sinomicrobium</taxon>
    </lineage>
</organism>
<dbReference type="AlphaFoldDB" id="A0A926Q170"/>
<proteinExistence type="predicted"/>
<keyword evidence="3" id="KW-1185">Reference proteome</keyword>
<accession>A0A926Q170</accession>
<sequence length="57" mass="6226">KLEASGLVMRKVQGTKPPLKVEYALTEFGKTLIPVLDAIANWGWELGCAKGKLVDLE</sequence>
<gene>
    <name evidence="2" type="ORF">IBL28_05445</name>
</gene>
<dbReference type="Pfam" id="PF01638">
    <property type="entry name" value="HxlR"/>
    <property type="match status" value="1"/>
</dbReference>
<dbReference type="PROSITE" id="PS51118">
    <property type="entry name" value="HTH_HXLR"/>
    <property type="match status" value="1"/>
</dbReference>
<name>A0A926Q170_9FLAO</name>
<evidence type="ECO:0000313" key="3">
    <source>
        <dbReference type="Proteomes" id="UP000653730"/>
    </source>
</evidence>
<dbReference type="InterPro" id="IPR036390">
    <property type="entry name" value="WH_DNA-bd_sf"/>
</dbReference>
<evidence type="ECO:0000259" key="1">
    <source>
        <dbReference type="PROSITE" id="PS51118"/>
    </source>
</evidence>
<dbReference type="EMBL" id="JACVDC010000009">
    <property type="protein sequence ID" value="MBC9795398.1"/>
    <property type="molecule type" value="Genomic_DNA"/>
</dbReference>
<dbReference type="InterPro" id="IPR002577">
    <property type="entry name" value="HTH_HxlR"/>
</dbReference>
<evidence type="ECO:0000313" key="2">
    <source>
        <dbReference type="EMBL" id="MBC9795398.1"/>
    </source>
</evidence>
<comment type="caution">
    <text evidence="2">The sequence shown here is derived from an EMBL/GenBank/DDBJ whole genome shotgun (WGS) entry which is preliminary data.</text>
</comment>